<dbReference type="RefSeq" id="XP_022399363.1">
    <property type="nucleotide sequence ID" value="XM_022544736.1"/>
</dbReference>
<dbReference type="Gene3D" id="3.40.50.1110">
    <property type="entry name" value="SGNH hydrolase"/>
    <property type="match status" value="1"/>
</dbReference>
<dbReference type="PANTHER" id="PTHR30383">
    <property type="entry name" value="THIOESTERASE 1/PROTEASE 1/LYSOPHOSPHOLIPASE L1"/>
    <property type="match status" value="1"/>
</dbReference>
<dbReference type="CDD" id="cd01833">
    <property type="entry name" value="XynB_like"/>
    <property type="match status" value="1"/>
</dbReference>
<evidence type="ECO:0000259" key="1">
    <source>
        <dbReference type="Pfam" id="PF13472"/>
    </source>
</evidence>
<dbReference type="InterPro" id="IPR036514">
    <property type="entry name" value="SGNH_hydro_sf"/>
</dbReference>
<accession>A0A1L9VFJ7</accession>
<dbReference type="GeneID" id="34460997"/>
<dbReference type="VEuPathDB" id="FungiDB:ASPGLDRAFT_36790"/>
<evidence type="ECO:0000313" key="3">
    <source>
        <dbReference type="Proteomes" id="UP000184300"/>
    </source>
</evidence>
<dbReference type="EMBL" id="KV878901">
    <property type="protein sequence ID" value="OJJ82665.1"/>
    <property type="molecule type" value="Genomic_DNA"/>
</dbReference>
<protein>
    <recommendedName>
        <fullName evidence="1">SGNH hydrolase-type esterase domain-containing protein</fullName>
    </recommendedName>
</protein>
<evidence type="ECO:0000313" key="2">
    <source>
        <dbReference type="EMBL" id="OJJ82665.1"/>
    </source>
</evidence>
<organism evidence="2 3">
    <name type="scientific">Aspergillus glaucus CBS 516.65</name>
    <dbReference type="NCBI Taxonomy" id="1160497"/>
    <lineage>
        <taxon>Eukaryota</taxon>
        <taxon>Fungi</taxon>
        <taxon>Dikarya</taxon>
        <taxon>Ascomycota</taxon>
        <taxon>Pezizomycotina</taxon>
        <taxon>Eurotiomycetes</taxon>
        <taxon>Eurotiomycetidae</taxon>
        <taxon>Eurotiales</taxon>
        <taxon>Aspergillaceae</taxon>
        <taxon>Aspergillus</taxon>
        <taxon>Aspergillus subgen. Aspergillus</taxon>
    </lineage>
</organism>
<dbReference type="SUPFAM" id="SSF52266">
    <property type="entry name" value="SGNH hydrolase"/>
    <property type="match status" value="1"/>
</dbReference>
<dbReference type="PANTHER" id="PTHR30383:SF31">
    <property type="entry name" value="SGNH HYDROLASE-TYPE ESTERASE DOMAIN-CONTAINING PROTEIN-RELATED"/>
    <property type="match status" value="1"/>
</dbReference>
<dbReference type="InterPro" id="IPR013830">
    <property type="entry name" value="SGNH_hydro"/>
</dbReference>
<keyword evidence="3" id="KW-1185">Reference proteome</keyword>
<dbReference type="Proteomes" id="UP000184300">
    <property type="component" value="Unassembled WGS sequence"/>
</dbReference>
<dbReference type="Pfam" id="PF13472">
    <property type="entry name" value="Lipase_GDSL_2"/>
    <property type="match status" value="1"/>
</dbReference>
<reference evidence="3" key="1">
    <citation type="journal article" date="2017" name="Genome Biol.">
        <title>Comparative genomics reveals high biological diversity and specific adaptations in the industrially and medically important fungal genus Aspergillus.</title>
        <authorList>
            <person name="de Vries R.P."/>
            <person name="Riley R."/>
            <person name="Wiebenga A."/>
            <person name="Aguilar-Osorio G."/>
            <person name="Amillis S."/>
            <person name="Uchima C.A."/>
            <person name="Anderluh G."/>
            <person name="Asadollahi M."/>
            <person name="Askin M."/>
            <person name="Barry K."/>
            <person name="Battaglia E."/>
            <person name="Bayram O."/>
            <person name="Benocci T."/>
            <person name="Braus-Stromeyer S.A."/>
            <person name="Caldana C."/>
            <person name="Canovas D."/>
            <person name="Cerqueira G.C."/>
            <person name="Chen F."/>
            <person name="Chen W."/>
            <person name="Choi C."/>
            <person name="Clum A."/>
            <person name="Dos Santos R.A."/>
            <person name="Damasio A.R."/>
            <person name="Diallinas G."/>
            <person name="Emri T."/>
            <person name="Fekete E."/>
            <person name="Flipphi M."/>
            <person name="Freyberg S."/>
            <person name="Gallo A."/>
            <person name="Gournas C."/>
            <person name="Habgood R."/>
            <person name="Hainaut M."/>
            <person name="Harispe M.L."/>
            <person name="Henrissat B."/>
            <person name="Hilden K.S."/>
            <person name="Hope R."/>
            <person name="Hossain A."/>
            <person name="Karabika E."/>
            <person name="Karaffa L."/>
            <person name="Karanyi Z."/>
            <person name="Krasevec N."/>
            <person name="Kuo A."/>
            <person name="Kusch H."/>
            <person name="LaButti K."/>
            <person name="Lagendijk E.L."/>
            <person name="Lapidus A."/>
            <person name="Levasseur A."/>
            <person name="Lindquist E."/>
            <person name="Lipzen A."/>
            <person name="Logrieco A.F."/>
            <person name="MacCabe A."/>
            <person name="Maekelae M.R."/>
            <person name="Malavazi I."/>
            <person name="Melin P."/>
            <person name="Meyer V."/>
            <person name="Mielnichuk N."/>
            <person name="Miskei M."/>
            <person name="Molnar A.P."/>
            <person name="Mule G."/>
            <person name="Ngan C.Y."/>
            <person name="Orejas M."/>
            <person name="Orosz E."/>
            <person name="Ouedraogo J.P."/>
            <person name="Overkamp K.M."/>
            <person name="Park H.-S."/>
            <person name="Perrone G."/>
            <person name="Piumi F."/>
            <person name="Punt P.J."/>
            <person name="Ram A.F."/>
            <person name="Ramon A."/>
            <person name="Rauscher S."/>
            <person name="Record E."/>
            <person name="Riano-Pachon D.M."/>
            <person name="Robert V."/>
            <person name="Roehrig J."/>
            <person name="Ruller R."/>
            <person name="Salamov A."/>
            <person name="Salih N.S."/>
            <person name="Samson R.A."/>
            <person name="Sandor E."/>
            <person name="Sanguinetti M."/>
            <person name="Schuetze T."/>
            <person name="Sepcic K."/>
            <person name="Shelest E."/>
            <person name="Sherlock G."/>
            <person name="Sophianopoulou V."/>
            <person name="Squina F.M."/>
            <person name="Sun H."/>
            <person name="Susca A."/>
            <person name="Todd R.B."/>
            <person name="Tsang A."/>
            <person name="Unkles S.E."/>
            <person name="van de Wiele N."/>
            <person name="van Rossen-Uffink D."/>
            <person name="Oliveira J.V."/>
            <person name="Vesth T.C."/>
            <person name="Visser J."/>
            <person name="Yu J.-H."/>
            <person name="Zhou M."/>
            <person name="Andersen M.R."/>
            <person name="Archer D.B."/>
            <person name="Baker S.E."/>
            <person name="Benoit I."/>
            <person name="Brakhage A.A."/>
            <person name="Braus G.H."/>
            <person name="Fischer R."/>
            <person name="Frisvad J.C."/>
            <person name="Goldman G.H."/>
            <person name="Houbraken J."/>
            <person name="Oakley B."/>
            <person name="Pocsi I."/>
            <person name="Scazzocchio C."/>
            <person name="Seiboth B."/>
            <person name="vanKuyk P.A."/>
            <person name="Wortman J."/>
            <person name="Dyer P.S."/>
            <person name="Grigoriev I.V."/>
        </authorList>
    </citation>
    <scope>NUCLEOTIDE SEQUENCE [LARGE SCALE GENOMIC DNA]</scope>
    <source>
        <strain evidence="3">CBS 516.65</strain>
    </source>
</reference>
<gene>
    <name evidence="2" type="ORF">ASPGLDRAFT_36790</name>
</gene>
<name>A0A1L9VFJ7_ASPGL</name>
<feature type="domain" description="SGNH hydrolase-type esterase" evidence="1">
    <location>
        <begin position="67"/>
        <end position="245"/>
    </location>
</feature>
<proteinExistence type="predicted"/>
<dbReference type="InterPro" id="IPR051532">
    <property type="entry name" value="Ester_Hydrolysis_Enzymes"/>
</dbReference>
<dbReference type="AlphaFoldDB" id="A0A1L9VFJ7"/>
<dbReference type="OrthoDB" id="6123at2759"/>
<sequence>MLRLALSSAWQRALSPNLDILFCNRSSLKNMVTRFSTPERAHSYSSLTPHGESPPTLAGVSLRLMPLGGSITQGVGSSDLNGYRKSLLELLQSCDCDIRMVGSRKTGSMEANDHEGWRGFRIDEIEKKAKKSVAKLKPNIFTVNAGSNDCLQSFEIEAFGKRTSDLLEYLWLASPQSTVILSTLVINADQRVDSRVLRVNDQIRALIEQKSASQKRVVLADMYTGEGPEIHDLVDGTHPGDVGYKKMAWIWFNSIQEAAVKGFLQEPEN</sequence>
<dbReference type="GO" id="GO:0004622">
    <property type="term" value="F:phosphatidylcholine lysophospholipase activity"/>
    <property type="evidence" value="ECO:0007669"/>
    <property type="project" value="TreeGrafter"/>
</dbReference>